<keyword evidence="4" id="KW-1185">Reference proteome</keyword>
<protein>
    <recommendedName>
        <fullName evidence="2">DUF3071 domain-containing protein</fullName>
    </recommendedName>
</protein>
<accession>A0A3N1G8T6</accession>
<dbReference type="OrthoDB" id="5180791at2"/>
<feature type="region of interest" description="Disordered" evidence="1">
    <location>
        <begin position="189"/>
        <end position="439"/>
    </location>
</feature>
<evidence type="ECO:0000313" key="4">
    <source>
        <dbReference type="Proteomes" id="UP000276232"/>
    </source>
</evidence>
<dbReference type="InterPro" id="IPR021421">
    <property type="entry name" value="DUF3071"/>
</dbReference>
<proteinExistence type="predicted"/>
<feature type="compositionally biased region" description="Basic and acidic residues" evidence="1">
    <location>
        <begin position="257"/>
        <end position="274"/>
    </location>
</feature>
<feature type="domain" description="DUF3071" evidence="2">
    <location>
        <begin position="1"/>
        <end position="169"/>
    </location>
</feature>
<feature type="region of interest" description="Disordered" evidence="1">
    <location>
        <begin position="41"/>
        <end position="60"/>
    </location>
</feature>
<feature type="compositionally biased region" description="Acidic residues" evidence="1">
    <location>
        <begin position="286"/>
        <end position="296"/>
    </location>
</feature>
<dbReference type="NCBIfam" id="NF040712">
    <property type="entry name" value="SepH"/>
    <property type="match status" value="1"/>
</dbReference>
<dbReference type="Proteomes" id="UP000276232">
    <property type="component" value="Unassembled WGS sequence"/>
</dbReference>
<organism evidence="3 4">
    <name type="scientific">Pseudokineococcus lusitanus</name>
    <dbReference type="NCBI Taxonomy" id="763993"/>
    <lineage>
        <taxon>Bacteria</taxon>
        <taxon>Bacillati</taxon>
        <taxon>Actinomycetota</taxon>
        <taxon>Actinomycetes</taxon>
        <taxon>Kineosporiales</taxon>
        <taxon>Kineosporiaceae</taxon>
        <taxon>Pseudokineococcus</taxon>
    </lineage>
</organism>
<dbReference type="InterPro" id="IPR047682">
    <property type="entry name" value="SepH-like"/>
</dbReference>
<feature type="compositionally biased region" description="Low complexity" evidence="1">
    <location>
        <begin position="405"/>
        <end position="416"/>
    </location>
</feature>
<feature type="compositionally biased region" description="Acidic residues" evidence="1">
    <location>
        <begin position="238"/>
        <end position="256"/>
    </location>
</feature>
<dbReference type="RefSeq" id="WP_158674344.1">
    <property type="nucleotide sequence ID" value="NZ_RJKN01000011.1"/>
</dbReference>
<dbReference type="AlphaFoldDB" id="A0A3N1G8T6"/>
<feature type="compositionally biased region" description="Low complexity" evidence="1">
    <location>
        <begin position="297"/>
        <end position="307"/>
    </location>
</feature>
<evidence type="ECO:0000256" key="1">
    <source>
        <dbReference type="SAM" id="MobiDB-lite"/>
    </source>
</evidence>
<dbReference type="InParanoid" id="A0A3N1G8T6"/>
<evidence type="ECO:0000259" key="2">
    <source>
        <dbReference type="Pfam" id="PF11268"/>
    </source>
</evidence>
<dbReference type="Pfam" id="PF11268">
    <property type="entry name" value="DUF3071"/>
    <property type="match status" value="1"/>
</dbReference>
<gene>
    <name evidence="3" type="ORF">EDC03_3296</name>
</gene>
<feature type="compositionally biased region" description="Low complexity" evidence="1">
    <location>
        <begin position="384"/>
        <end position="395"/>
    </location>
</feature>
<comment type="caution">
    <text evidence="3">The sequence shown here is derived from an EMBL/GenBank/DDBJ whole genome shotgun (WGS) entry which is preliminary data.</text>
</comment>
<name>A0A3N1G8T6_9ACTN</name>
<dbReference type="EMBL" id="RJKN01000011">
    <property type="protein sequence ID" value="ROP26659.1"/>
    <property type="molecule type" value="Genomic_DNA"/>
</dbReference>
<feature type="compositionally biased region" description="Basic and acidic residues" evidence="1">
    <location>
        <begin position="206"/>
        <end position="237"/>
    </location>
</feature>
<reference evidence="3 4" key="1">
    <citation type="journal article" date="2015" name="Stand. Genomic Sci.">
        <title>Genomic Encyclopedia of Bacterial and Archaeal Type Strains, Phase III: the genomes of soil and plant-associated and newly described type strains.</title>
        <authorList>
            <person name="Whitman W.B."/>
            <person name="Woyke T."/>
            <person name="Klenk H.P."/>
            <person name="Zhou Y."/>
            <person name="Lilburn T.G."/>
            <person name="Beck B.J."/>
            <person name="De Vos P."/>
            <person name="Vandamme P."/>
            <person name="Eisen J.A."/>
            <person name="Garrity G."/>
            <person name="Hugenholtz P."/>
            <person name="Kyrpides N.C."/>
        </authorList>
    </citation>
    <scope>NUCLEOTIDE SEQUENCE [LARGE SCALE GENOMIC DNA]</scope>
    <source>
        <strain evidence="3 4">CECT 7306</strain>
    </source>
</reference>
<sequence>MQDLTLVGTDEDPARGPHLVLAAADGTRFRLRADDALRLAARRGPGAPPAGAPAPAALTPREVQARLRAGEDAEDIAAASGTDVARVRRYEGPVLAERAHVAARARALPVRWRDGSGRTPALEELVAERLATRGVAETAWDAWRREDGAWLLQAAFRAGTRERRATWAYDAQREHLEPLDDEARWLSSVGAAEPTPPPGGAPRLAAVRDDDAPGRGPAVDERVYDVDGDGTTRRTGDEQPEGAQDVDDVDDGADAAEADRRERAGRTLDLLDHLRGRRGRRQPLADPEDPDDEELEALTWAELEALTSGRGERDGAATPGAEDPWDAAGEPPAAHPPASRPEEATDATVLAPVEPAAGPDPEEPAEPAAAAEEPSRRRRRRRGPAAAEDPAPADGGVPGQEELLPADAGADPAAPKAPRRGARPGVPSWDDIVFGQKRD</sequence>
<evidence type="ECO:0000313" key="3">
    <source>
        <dbReference type="EMBL" id="ROP26659.1"/>
    </source>
</evidence>